<comment type="caution">
    <text evidence="2">The sequence shown here is derived from an EMBL/GenBank/DDBJ whole genome shotgun (WGS) entry which is preliminary data.</text>
</comment>
<protein>
    <submittedName>
        <fullName evidence="2">Uncharacterized protein</fullName>
    </submittedName>
</protein>
<organism evidence="2 3">
    <name type="scientific">Ramlibacter rhizophilus</name>
    <dbReference type="NCBI Taxonomy" id="1781167"/>
    <lineage>
        <taxon>Bacteria</taxon>
        <taxon>Pseudomonadati</taxon>
        <taxon>Pseudomonadota</taxon>
        <taxon>Betaproteobacteria</taxon>
        <taxon>Burkholderiales</taxon>
        <taxon>Comamonadaceae</taxon>
        <taxon>Ramlibacter</taxon>
    </lineage>
</organism>
<keyword evidence="3" id="KW-1185">Reference proteome</keyword>
<evidence type="ECO:0000256" key="1">
    <source>
        <dbReference type="SAM" id="MobiDB-lite"/>
    </source>
</evidence>
<name>A0A4Z0BF84_9BURK</name>
<dbReference type="Proteomes" id="UP000297564">
    <property type="component" value="Unassembled WGS sequence"/>
</dbReference>
<dbReference type="AlphaFoldDB" id="A0A4Z0BF84"/>
<evidence type="ECO:0000313" key="3">
    <source>
        <dbReference type="Proteomes" id="UP000297564"/>
    </source>
</evidence>
<reference evidence="2 3" key="1">
    <citation type="submission" date="2019-03" db="EMBL/GenBank/DDBJ databases">
        <title>Ramlibacter rhizophilus CCTCC AB2015357, whole genome shotgun sequence.</title>
        <authorList>
            <person name="Zhang X."/>
            <person name="Feng G."/>
            <person name="Zhu H."/>
        </authorList>
    </citation>
    <scope>NUCLEOTIDE SEQUENCE [LARGE SCALE GENOMIC DNA]</scope>
    <source>
        <strain evidence="2 3">CCTCC AB2015357</strain>
    </source>
</reference>
<sequence length="467" mass="49983">MDAASRKPFFNPRAEANRLTMAQPGGDAGSVSSGEQVPDAKNLRVSRMAAPGPLGAAAGAAARPLLGRPVKAGALPSMSEDLRLRQLMQEALRRGDADRAREALAPWLDRDSPDLRGALTVLADEAQGGFDRRALQVIRDSVRLVAAKAYVEEKLIPGRLGEVISGVFGGELEARSADQLAAALSALNSLGEPWPSNITAAVERHLLSMAPAQIQAVADYLPEDLVAFVQGLVKRTSMKALDLGRFSALMHACFTRLHGHDSGDGKHASKLGKPGKAGAAFFKAVVQHVLAEESPPPSPSARRWAASLYSTQDPACILGHEAVSIAAQHRLLVLVMACQHRLPEVPALLLQGQRNALFAQLKAAVTAGNCDEALRRRITGLLASAYDGQADRWLSSLQDSEVGAADRHARFIEAELEWLRSQVDPTGDLYEPKAAMRKSLLAFRVELRQAAQADIGPRSEPTAQVFD</sequence>
<dbReference type="EMBL" id="SMLL01000006">
    <property type="protein sequence ID" value="TFY98015.1"/>
    <property type="molecule type" value="Genomic_DNA"/>
</dbReference>
<feature type="region of interest" description="Disordered" evidence="1">
    <location>
        <begin position="1"/>
        <end position="40"/>
    </location>
</feature>
<proteinExistence type="predicted"/>
<accession>A0A4Z0BF84</accession>
<gene>
    <name evidence="2" type="ORF">EZ242_16330</name>
</gene>
<evidence type="ECO:0000313" key="2">
    <source>
        <dbReference type="EMBL" id="TFY98015.1"/>
    </source>
</evidence>